<organism evidence="1 2">
    <name type="scientific">Mycolicibacterium vanbaalenii (strain DSM 7251 / JCM 13017 / BCRC 16820 / KCTC 9966 / NRRL B-24157 / PYR-1)</name>
    <name type="common">Mycobacterium vanbaalenii</name>
    <dbReference type="NCBI Taxonomy" id="350058"/>
    <lineage>
        <taxon>Bacteria</taxon>
        <taxon>Bacillati</taxon>
        <taxon>Actinomycetota</taxon>
        <taxon>Actinomycetes</taxon>
        <taxon>Mycobacteriales</taxon>
        <taxon>Mycobacteriaceae</taxon>
        <taxon>Mycolicibacterium</taxon>
    </lineage>
</organism>
<reference evidence="1" key="1">
    <citation type="submission" date="2006-12" db="EMBL/GenBank/DDBJ databases">
        <title>Complete sequence of Mycobacterium vanbaalenii PYR-1.</title>
        <authorList>
            <consortium name="US DOE Joint Genome Institute"/>
            <person name="Copeland A."/>
            <person name="Lucas S."/>
            <person name="Lapidus A."/>
            <person name="Barry K."/>
            <person name="Detter J.C."/>
            <person name="Glavina del Rio T."/>
            <person name="Hammon N."/>
            <person name="Israni S."/>
            <person name="Dalin E."/>
            <person name="Tice H."/>
            <person name="Pitluck S."/>
            <person name="Singan V."/>
            <person name="Schmutz J."/>
            <person name="Larimer F."/>
            <person name="Land M."/>
            <person name="Hauser L."/>
            <person name="Kyrpides N."/>
            <person name="Anderson I.J."/>
            <person name="Miller C."/>
            <person name="Richardson P."/>
        </authorList>
    </citation>
    <scope>NUCLEOTIDE SEQUENCE [LARGE SCALE GENOMIC DNA]</scope>
    <source>
        <strain evidence="1">PYR-1</strain>
    </source>
</reference>
<gene>
    <name evidence="1" type="ordered locus">Mvan_4044</name>
</gene>
<dbReference type="eggNOG" id="ENOG5030TWZ">
    <property type="taxonomic scope" value="Bacteria"/>
</dbReference>
<dbReference type="Proteomes" id="UP000009159">
    <property type="component" value="Chromosome"/>
</dbReference>
<dbReference type="AlphaFoldDB" id="A1TCC1"/>
<name>A1TCC1_MYCVP</name>
<keyword evidence="2" id="KW-1185">Reference proteome</keyword>
<evidence type="ECO:0000313" key="1">
    <source>
        <dbReference type="EMBL" id="ABM14821.1"/>
    </source>
</evidence>
<proteinExistence type="predicted"/>
<sequence length="128" mass="13090">MAPLPATGERPCFNVKRLRLLGGRTMVRAKLYVAVLVALSCVLAAPGVAEADPTQKPNIATGDCPGGTGGILAVAWCNGEKFPDGSYWHNVAMTGGTFATPRFEMNCVINDAFPSGTPAPPGGCGGAV</sequence>
<protein>
    <submittedName>
        <fullName evidence="1">Uncharacterized protein</fullName>
    </submittedName>
</protein>
<evidence type="ECO:0000313" key="2">
    <source>
        <dbReference type="Proteomes" id="UP000009159"/>
    </source>
</evidence>
<accession>A1TCC1</accession>
<dbReference type="HOGENOM" id="CLU_1957200_0_0_11"/>
<dbReference type="KEGG" id="mva:Mvan_4044"/>
<dbReference type="EMBL" id="CP000511">
    <property type="protein sequence ID" value="ABM14821.1"/>
    <property type="molecule type" value="Genomic_DNA"/>
</dbReference>